<dbReference type="RefSeq" id="WP_124784861.1">
    <property type="nucleotide sequence ID" value="NZ_CP034171.1"/>
</dbReference>
<dbReference type="PANTHER" id="PTHR32060">
    <property type="entry name" value="TAIL-SPECIFIC PROTEASE"/>
    <property type="match status" value="1"/>
</dbReference>
<dbReference type="Pfam" id="PF18294">
    <property type="entry name" value="Pept_S41_N"/>
    <property type="match status" value="1"/>
</dbReference>
<gene>
    <name evidence="4" type="ORF">EIH08_08090</name>
</gene>
<dbReference type="AlphaFoldDB" id="A0A3G8WJK8"/>
<organism evidence="4 5">
    <name type="scientific">Chryseobacterium taklimakanense</name>
    <dbReference type="NCBI Taxonomy" id="536441"/>
    <lineage>
        <taxon>Bacteria</taxon>
        <taxon>Pseudomonadati</taxon>
        <taxon>Bacteroidota</taxon>
        <taxon>Flavobacteriia</taxon>
        <taxon>Flavobacteriales</taxon>
        <taxon>Weeksellaceae</taxon>
        <taxon>Chryseobacterium group</taxon>
        <taxon>Chryseobacterium</taxon>
    </lineage>
</organism>
<dbReference type="GO" id="GO:0030288">
    <property type="term" value="C:outer membrane-bounded periplasmic space"/>
    <property type="evidence" value="ECO:0007669"/>
    <property type="project" value="TreeGrafter"/>
</dbReference>
<evidence type="ECO:0000256" key="1">
    <source>
        <dbReference type="SAM" id="SignalP"/>
    </source>
</evidence>
<feature type="domain" description="Tail specific protease" evidence="3">
    <location>
        <begin position="174"/>
        <end position="390"/>
    </location>
</feature>
<dbReference type="EMBL" id="CP034171">
    <property type="protein sequence ID" value="AZI20673.1"/>
    <property type="molecule type" value="Genomic_DNA"/>
</dbReference>
<protein>
    <submittedName>
        <fullName evidence="4">Peptidase S41</fullName>
    </submittedName>
</protein>
<dbReference type="InterPro" id="IPR041613">
    <property type="entry name" value="Pept_S41_N"/>
</dbReference>
<dbReference type="Gene3D" id="3.90.226.10">
    <property type="entry name" value="2-enoyl-CoA Hydratase, Chain A, domain 1"/>
    <property type="match status" value="1"/>
</dbReference>
<feature type="chain" id="PRO_5018108261" evidence="1">
    <location>
        <begin position="21"/>
        <end position="417"/>
    </location>
</feature>
<dbReference type="SMART" id="SM00245">
    <property type="entry name" value="TSPc"/>
    <property type="match status" value="1"/>
</dbReference>
<dbReference type="InterPro" id="IPR005151">
    <property type="entry name" value="Tail-specific_protease"/>
</dbReference>
<dbReference type="Pfam" id="PF00595">
    <property type="entry name" value="PDZ"/>
    <property type="match status" value="1"/>
</dbReference>
<keyword evidence="1" id="KW-0732">Signal</keyword>
<dbReference type="InterPro" id="IPR001478">
    <property type="entry name" value="PDZ"/>
</dbReference>
<feature type="domain" description="PDZ" evidence="2">
    <location>
        <begin position="96"/>
        <end position="169"/>
    </location>
</feature>
<dbReference type="Proteomes" id="UP000282297">
    <property type="component" value="Chromosome"/>
</dbReference>
<feature type="signal peptide" evidence="1">
    <location>
        <begin position="1"/>
        <end position="20"/>
    </location>
</feature>
<accession>A0A3G8WJK8</accession>
<proteinExistence type="predicted"/>
<dbReference type="Gene3D" id="3.30.750.170">
    <property type="match status" value="1"/>
</dbReference>
<dbReference type="SMART" id="SM00228">
    <property type="entry name" value="PDZ"/>
    <property type="match status" value="1"/>
</dbReference>
<dbReference type="Pfam" id="PF03572">
    <property type="entry name" value="Peptidase_S41"/>
    <property type="match status" value="1"/>
</dbReference>
<dbReference type="SUPFAM" id="SSF50156">
    <property type="entry name" value="PDZ domain-like"/>
    <property type="match status" value="1"/>
</dbReference>
<evidence type="ECO:0000313" key="4">
    <source>
        <dbReference type="EMBL" id="AZI20673.1"/>
    </source>
</evidence>
<dbReference type="InterPro" id="IPR036034">
    <property type="entry name" value="PDZ_sf"/>
</dbReference>
<dbReference type="SUPFAM" id="SSF52096">
    <property type="entry name" value="ClpP/crotonase"/>
    <property type="match status" value="1"/>
</dbReference>
<evidence type="ECO:0000259" key="2">
    <source>
        <dbReference type="SMART" id="SM00228"/>
    </source>
</evidence>
<evidence type="ECO:0000259" key="3">
    <source>
        <dbReference type="SMART" id="SM00245"/>
    </source>
</evidence>
<dbReference type="GO" id="GO:0006508">
    <property type="term" value="P:proteolysis"/>
    <property type="evidence" value="ECO:0007669"/>
    <property type="project" value="InterPro"/>
</dbReference>
<dbReference type="GO" id="GO:0008236">
    <property type="term" value="F:serine-type peptidase activity"/>
    <property type="evidence" value="ECO:0007669"/>
    <property type="project" value="InterPro"/>
</dbReference>
<name>A0A3G8WJK8_9FLAO</name>
<dbReference type="InterPro" id="IPR029045">
    <property type="entry name" value="ClpP/crotonase-like_dom_sf"/>
</dbReference>
<evidence type="ECO:0000313" key="5">
    <source>
        <dbReference type="Proteomes" id="UP000282297"/>
    </source>
</evidence>
<dbReference type="CDD" id="cd07561">
    <property type="entry name" value="Peptidase_S41_CPP_like"/>
    <property type="match status" value="1"/>
</dbReference>
<reference evidence="5" key="1">
    <citation type="submission" date="2018-11" db="EMBL/GenBank/DDBJ databases">
        <title>Proposal to divide the Flavobacteriaceae and reorganize its genera based on Amino Acid Identity values calculated from whole genome sequences.</title>
        <authorList>
            <person name="Nicholson A.C."/>
            <person name="Gulvik C.A."/>
            <person name="Whitney A.M."/>
            <person name="Humrighouse B.W."/>
            <person name="Bell M."/>
            <person name="Holmes B."/>
            <person name="Steigerwalt A.B."/>
            <person name="Villarma A."/>
            <person name="Sheth M."/>
            <person name="Batra D."/>
            <person name="Pryor J."/>
            <person name="Bernardet J.-F."/>
            <person name="Hugo C."/>
            <person name="Kampfer P."/>
            <person name="Newman J.D."/>
            <person name="McQuiston J.R."/>
        </authorList>
    </citation>
    <scope>NUCLEOTIDE SEQUENCE [LARGE SCALE GENOMIC DNA]</scope>
    <source>
        <strain evidence="5">H4753</strain>
    </source>
</reference>
<dbReference type="Gene3D" id="2.30.42.10">
    <property type="match status" value="1"/>
</dbReference>
<dbReference type="GO" id="GO:0007165">
    <property type="term" value="P:signal transduction"/>
    <property type="evidence" value="ECO:0007669"/>
    <property type="project" value="TreeGrafter"/>
</dbReference>
<dbReference type="GO" id="GO:0004175">
    <property type="term" value="F:endopeptidase activity"/>
    <property type="evidence" value="ECO:0007669"/>
    <property type="project" value="TreeGrafter"/>
</dbReference>
<dbReference type="PANTHER" id="PTHR32060:SF30">
    <property type="entry name" value="CARBOXY-TERMINAL PROCESSING PROTEASE CTPA"/>
    <property type="match status" value="1"/>
</dbReference>
<sequence length="417" mass="45750">MKTKIIPLLLVLLFCLGCRADEEAQPSFPEGTRQSENIWIKQQMERYYYWSTQLPKNPDYSLAPQDFLKSLLSKEDRYTVMVNPQDASTYPRSVRGLYGFDYTLSKAGGGTLPLITLVMQDSPASRTGLARGMFITAINGTPLSSANAATAAADMKNSTMLSLSVAEWQDGTLSAPKDVTIYYGYTFSQPLRSQIFEQNGRKAAYLYIYDFREGMGSMLLQTVTQMKNQGVHDLILDLRDNPGGSVAMAAALCAMIPEGITASTPFIKYAGNKNGGTVTKTFSEQIAYHPAAPPFEACRSSSLGLSRLYVLATARTASASEIVINNLRPYMQVVQVGDKTQGKDMAGFPVTDDRNPKQVPWELHPMIYKVYNAKGAGNYPNGLVPDISVAEDAELPMLPLGNPQETLLRAALRHAGY</sequence>